<keyword evidence="15" id="KW-1185">Reference proteome</keyword>
<comment type="subunit">
    <text evidence="12">NDH-1 is composed of 14 different subunits. Subunits NuoA, H, J, K, L, M, N constitute the membrane sector of the complex.</text>
</comment>
<protein>
    <recommendedName>
        <fullName evidence="12">NADH-quinone oxidoreductase subunit A</fullName>
        <ecNumber evidence="12">7.1.1.-</ecNumber>
    </recommendedName>
    <alternativeName>
        <fullName evidence="12">NADH dehydrogenase I subunit A</fullName>
    </alternativeName>
    <alternativeName>
        <fullName evidence="12">NDH-1 subunit A</fullName>
    </alternativeName>
    <alternativeName>
        <fullName evidence="12">NUO1</fullName>
    </alternativeName>
</protein>
<evidence type="ECO:0000256" key="8">
    <source>
        <dbReference type="ARBA" id="ARBA00022989"/>
    </source>
</evidence>
<dbReference type="HAMAP" id="MF_01394">
    <property type="entry name" value="NDH1_NuoA"/>
    <property type="match status" value="1"/>
</dbReference>
<keyword evidence="4 12" id="KW-1003">Cell membrane</keyword>
<dbReference type="GO" id="GO:0050136">
    <property type="term" value="F:NADH dehydrogenase (quinone) (non-electrogenic) activity"/>
    <property type="evidence" value="ECO:0007669"/>
    <property type="project" value="UniProtKB-UniRule"/>
</dbReference>
<evidence type="ECO:0000256" key="1">
    <source>
        <dbReference type="ARBA" id="ARBA00004141"/>
    </source>
</evidence>
<gene>
    <name evidence="14" type="primary">nuoA-2</name>
    <name evidence="12" type="synonym">nuoA</name>
    <name evidence="14" type="ORF">DSOUD_3404</name>
</gene>
<evidence type="ECO:0000313" key="15">
    <source>
        <dbReference type="Proteomes" id="UP000057158"/>
    </source>
</evidence>
<sequence>MPLPIHPPSLPGEGTPSFEALLSLGLYAAIAVLLVGLLLFLAGYLGNKTHSVAKGEPYESGVVPTGEARLTEPVPFYLVAIFFIVFDVEMIFVVSWAVAYDRLGWGGFAQVAFFILILFLGLIHLWKTGGLDWGPRARSLPSKRERME</sequence>
<evidence type="ECO:0000256" key="5">
    <source>
        <dbReference type="ARBA" id="ARBA00022692"/>
    </source>
</evidence>
<dbReference type="Pfam" id="PF00507">
    <property type="entry name" value="Oxidored_q4"/>
    <property type="match status" value="1"/>
</dbReference>
<dbReference type="GO" id="GO:0005886">
    <property type="term" value="C:plasma membrane"/>
    <property type="evidence" value="ECO:0007669"/>
    <property type="project" value="UniProtKB-SubCell"/>
</dbReference>
<dbReference type="Proteomes" id="UP000057158">
    <property type="component" value="Chromosome"/>
</dbReference>
<dbReference type="GO" id="GO:0008137">
    <property type="term" value="F:NADH dehydrogenase (ubiquinone) activity"/>
    <property type="evidence" value="ECO:0007669"/>
    <property type="project" value="InterPro"/>
</dbReference>
<name>A0A0M4D468_9BACT</name>
<evidence type="ECO:0000256" key="12">
    <source>
        <dbReference type="HAMAP-Rule" id="MF_01394"/>
    </source>
</evidence>
<dbReference type="PATRIC" id="fig|1603606.3.peg.3663"/>
<evidence type="ECO:0000256" key="7">
    <source>
        <dbReference type="ARBA" id="ARBA00022967"/>
    </source>
</evidence>
<dbReference type="STRING" id="1603606.DSOUD_3404"/>
<accession>A0A0M4D468</accession>
<dbReference type="RefSeq" id="WP_082351347.1">
    <property type="nucleotide sequence ID" value="NZ_CP010802.1"/>
</dbReference>
<keyword evidence="10 12" id="KW-0830">Ubiquinone</keyword>
<dbReference type="InterPro" id="IPR000440">
    <property type="entry name" value="NADH_UbQ/plastoQ_OxRdtase_su3"/>
</dbReference>
<dbReference type="GO" id="GO:0030964">
    <property type="term" value="C:NADH dehydrogenase complex"/>
    <property type="evidence" value="ECO:0007669"/>
    <property type="project" value="TreeGrafter"/>
</dbReference>
<keyword evidence="7 12" id="KW-1278">Translocase</keyword>
<feature type="transmembrane region" description="Helical" evidence="12">
    <location>
        <begin position="20"/>
        <end position="45"/>
    </location>
</feature>
<evidence type="ECO:0000313" key="14">
    <source>
        <dbReference type="EMBL" id="ALC18121.1"/>
    </source>
</evidence>
<dbReference type="EC" id="7.1.1.-" evidence="12"/>
<comment type="catalytic activity">
    <reaction evidence="12 13">
        <text>a quinone + NADH + 5 H(+)(in) = a quinol + NAD(+) + 4 H(+)(out)</text>
        <dbReference type="Rhea" id="RHEA:57888"/>
        <dbReference type="ChEBI" id="CHEBI:15378"/>
        <dbReference type="ChEBI" id="CHEBI:24646"/>
        <dbReference type="ChEBI" id="CHEBI:57540"/>
        <dbReference type="ChEBI" id="CHEBI:57945"/>
        <dbReference type="ChEBI" id="CHEBI:132124"/>
    </reaction>
</comment>
<keyword evidence="8 12" id="KW-1133">Transmembrane helix</keyword>
<evidence type="ECO:0000256" key="4">
    <source>
        <dbReference type="ARBA" id="ARBA00022475"/>
    </source>
</evidence>
<dbReference type="PANTHER" id="PTHR11058:SF21">
    <property type="entry name" value="NADH-QUINONE OXIDOREDUCTASE SUBUNIT A"/>
    <property type="match status" value="1"/>
</dbReference>
<evidence type="ECO:0000256" key="11">
    <source>
        <dbReference type="ARBA" id="ARBA00023136"/>
    </source>
</evidence>
<comment type="subcellular location">
    <subcellularLocation>
        <location evidence="12 13">Cell membrane</location>
        <topology evidence="12 13">Multi-pass membrane protein</topology>
    </subcellularLocation>
    <subcellularLocation>
        <location evidence="1">Membrane</location>
        <topology evidence="1">Multi-pass membrane protein</topology>
    </subcellularLocation>
</comment>
<dbReference type="AlphaFoldDB" id="A0A0M4D468"/>
<dbReference type="Gene3D" id="1.20.58.1610">
    <property type="entry name" value="NADH:ubiquinone/plastoquinone oxidoreductase, chain 3"/>
    <property type="match status" value="1"/>
</dbReference>
<keyword evidence="6 12" id="KW-0874">Quinone</keyword>
<keyword evidence="5 12" id="KW-0812">Transmembrane</keyword>
<evidence type="ECO:0000256" key="10">
    <source>
        <dbReference type="ARBA" id="ARBA00023075"/>
    </source>
</evidence>
<dbReference type="InterPro" id="IPR038430">
    <property type="entry name" value="NDAH_ubi_oxred_su3_sf"/>
</dbReference>
<keyword evidence="9 12" id="KW-0520">NAD</keyword>
<dbReference type="OrthoDB" id="9791970at2"/>
<feature type="transmembrane region" description="Helical" evidence="12">
    <location>
        <begin position="105"/>
        <end position="126"/>
    </location>
</feature>
<evidence type="ECO:0000256" key="9">
    <source>
        <dbReference type="ARBA" id="ARBA00023027"/>
    </source>
</evidence>
<evidence type="ECO:0000256" key="3">
    <source>
        <dbReference type="ARBA" id="ARBA00022448"/>
    </source>
</evidence>
<dbReference type="GO" id="GO:0048038">
    <property type="term" value="F:quinone binding"/>
    <property type="evidence" value="ECO:0007669"/>
    <property type="project" value="UniProtKB-KW"/>
</dbReference>
<feature type="transmembrane region" description="Helical" evidence="12">
    <location>
        <begin position="76"/>
        <end position="99"/>
    </location>
</feature>
<reference evidence="14 15" key="1">
    <citation type="submission" date="2015-07" db="EMBL/GenBank/DDBJ databases">
        <title>Isolation and Genomic Characterization of a Novel Halophilic Metal-Reducing Deltaproteobacterium from the Deep Subsurface.</title>
        <authorList>
            <person name="Badalamenti J.P."/>
            <person name="Summers Z.M."/>
            <person name="Gralnick J.A."/>
            <person name="Bond D.R."/>
        </authorList>
    </citation>
    <scope>NUCLEOTIDE SEQUENCE [LARGE SCALE GENOMIC DNA]</scope>
    <source>
        <strain evidence="14 15">WTL</strain>
    </source>
</reference>
<keyword evidence="11 12" id="KW-0472">Membrane</keyword>
<dbReference type="KEGG" id="des:DSOUD_3404"/>
<proteinExistence type="inferred from homology"/>
<comment type="function">
    <text evidence="12">NDH-1 shuttles electrons from NADH, via FMN and iron-sulfur (Fe-S) centers, to quinones in the respiratory chain. The immediate electron acceptor for the enzyme in this species is believed to be ubiquinone. Couples the redox reaction to proton translocation (for every two electrons transferred, four hydrogen ions are translocated across the cytoplasmic membrane), and thus conserves the redox energy in a proton gradient.</text>
</comment>
<dbReference type="PANTHER" id="PTHR11058">
    <property type="entry name" value="NADH-UBIQUINONE OXIDOREDUCTASE CHAIN 3"/>
    <property type="match status" value="1"/>
</dbReference>
<keyword evidence="3 12" id="KW-0813">Transport</keyword>
<dbReference type="InterPro" id="IPR023043">
    <property type="entry name" value="NAD(P)H_OxRDtase_bac/plastid"/>
</dbReference>
<evidence type="ECO:0000256" key="2">
    <source>
        <dbReference type="ARBA" id="ARBA00008472"/>
    </source>
</evidence>
<comment type="similarity">
    <text evidence="2 12 13">Belongs to the complex I subunit 3 family.</text>
</comment>
<organism evidence="14 15">
    <name type="scientific">Desulfuromonas soudanensis</name>
    <dbReference type="NCBI Taxonomy" id="1603606"/>
    <lineage>
        <taxon>Bacteria</taxon>
        <taxon>Pseudomonadati</taxon>
        <taxon>Thermodesulfobacteriota</taxon>
        <taxon>Desulfuromonadia</taxon>
        <taxon>Desulfuromonadales</taxon>
        <taxon>Desulfuromonadaceae</taxon>
        <taxon>Desulfuromonas</taxon>
    </lineage>
</organism>
<evidence type="ECO:0000256" key="6">
    <source>
        <dbReference type="ARBA" id="ARBA00022719"/>
    </source>
</evidence>
<dbReference type="EMBL" id="CP010802">
    <property type="protein sequence ID" value="ALC18121.1"/>
    <property type="molecule type" value="Genomic_DNA"/>
</dbReference>
<evidence type="ECO:0000256" key="13">
    <source>
        <dbReference type="RuleBase" id="RU003639"/>
    </source>
</evidence>